<feature type="non-terminal residue" evidence="1">
    <location>
        <position position="1"/>
    </location>
</feature>
<name>A0A0S4KJZ7_BODSA</name>
<evidence type="ECO:0000313" key="1">
    <source>
        <dbReference type="EMBL" id="CUI14727.1"/>
    </source>
</evidence>
<dbReference type="VEuPathDB" id="TriTrypDB:BSAL_13195"/>
<organism evidence="1 2">
    <name type="scientific">Bodo saltans</name>
    <name type="common">Flagellated protozoan</name>
    <dbReference type="NCBI Taxonomy" id="75058"/>
    <lineage>
        <taxon>Eukaryota</taxon>
        <taxon>Discoba</taxon>
        <taxon>Euglenozoa</taxon>
        <taxon>Kinetoplastea</taxon>
        <taxon>Metakinetoplastina</taxon>
        <taxon>Eubodonida</taxon>
        <taxon>Bodonidae</taxon>
        <taxon>Bodo</taxon>
    </lineage>
</organism>
<reference evidence="2" key="1">
    <citation type="submission" date="2015-09" db="EMBL/GenBank/DDBJ databases">
        <authorList>
            <consortium name="Pathogen Informatics"/>
        </authorList>
    </citation>
    <scope>NUCLEOTIDE SEQUENCE [LARGE SCALE GENOMIC DNA]</scope>
    <source>
        <strain evidence="2">Lake Konstanz</strain>
    </source>
</reference>
<accession>A0A0S4KJZ7</accession>
<evidence type="ECO:0000313" key="2">
    <source>
        <dbReference type="Proteomes" id="UP000051952"/>
    </source>
</evidence>
<proteinExistence type="predicted"/>
<keyword evidence="2" id="KW-1185">Reference proteome</keyword>
<protein>
    <submittedName>
        <fullName evidence="1">Uncharacterized protein</fullName>
    </submittedName>
</protein>
<sequence>VKTELCASTSATNIRQKILHPAVQAFKHRNGLNDASPPFANRLLVECLRHAVFKGYKAVDGITTDTLILSWGVLVDNLVYKHAKPDERFERVLEVTVKRNDRDEGALKDKNITLYGCFDKAVGRYSISPAMIVVLQSLMAGMFGDTFTTIGDAFEGATAKFLFVAAQVFCGRPVSELVDFVIGPKAIVGNNVANVCTRNVRTRLVRLRQCNDASAVWSGTSKADELHRNAFVEISPVNLPSADIVLHIPGAITLAVKCKDVTTAPAPKDIREAFSIMTCTPEDVERVQAATFEERALFSYPQQLVQLGAPVISIVYTSRTLFSVDGDDSSERFDAVGPNCILAQGIGEPAAVELPSNDALAPDNDNEEVVPNTGATGMPDVEDGSLCNEPANQWDILRLSSIRWNLLQFDFKRHVDGEMSFDIAVSERTMPNAAANNAARYESGSSRGFTIAAEAVAVVNRVAEHSERQSVPLESAPDALYKSRSKARRKCEETLSKSSVMPGANYDPRSRWSEEVSTKEHLRIVDSASENTKTLVSDKISKILGMLTATLVEVDLHLLGVFFFFSPLL</sequence>
<gene>
    <name evidence="1" type="ORF">BSAL_13195</name>
</gene>
<dbReference type="EMBL" id="CYKH01001608">
    <property type="protein sequence ID" value="CUI14727.1"/>
    <property type="molecule type" value="Genomic_DNA"/>
</dbReference>
<dbReference type="Proteomes" id="UP000051952">
    <property type="component" value="Unassembled WGS sequence"/>
</dbReference>
<dbReference type="AlphaFoldDB" id="A0A0S4KJZ7"/>